<evidence type="ECO:0000313" key="5">
    <source>
        <dbReference type="Proteomes" id="UP000823749"/>
    </source>
</evidence>
<keyword evidence="3" id="KW-0012">Acyltransferase</keyword>
<evidence type="ECO:0000256" key="1">
    <source>
        <dbReference type="ARBA" id="ARBA00009861"/>
    </source>
</evidence>
<evidence type="ECO:0000256" key="2">
    <source>
        <dbReference type="ARBA" id="ARBA00022679"/>
    </source>
</evidence>
<protein>
    <submittedName>
        <fullName evidence="4">Uncharacterized protein</fullName>
    </submittedName>
</protein>
<reference evidence="4 5" key="1">
    <citation type="submission" date="2020-08" db="EMBL/GenBank/DDBJ databases">
        <title>Plant Genome Project.</title>
        <authorList>
            <person name="Zhang R.-G."/>
        </authorList>
    </citation>
    <scope>NUCLEOTIDE SEQUENCE [LARGE SCALE GENOMIC DNA]</scope>
    <source>
        <strain evidence="4">WSP0</strain>
        <tissue evidence="4">Leaf</tissue>
    </source>
</reference>
<name>A0AAV6JZZ4_9ERIC</name>
<dbReference type="GO" id="GO:0016746">
    <property type="term" value="F:acyltransferase activity"/>
    <property type="evidence" value="ECO:0007669"/>
    <property type="project" value="UniProtKB-KW"/>
</dbReference>
<keyword evidence="2" id="KW-0808">Transferase</keyword>
<comment type="caution">
    <text evidence="4">The sequence shown here is derived from an EMBL/GenBank/DDBJ whole genome shotgun (WGS) entry which is preliminary data.</text>
</comment>
<accession>A0AAV6JZZ4</accession>
<dbReference type="PANTHER" id="PTHR31623:SF83">
    <property type="entry name" value="ACETYL-COA-BENZYLALCOHOL ACETYLTRANSFERASE-LIKE"/>
    <property type="match status" value="1"/>
</dbReference>
<sequence>MKVEILSSKVIKPSIPTPLHLKEHKISFLDQLASPIHVGMVFFFLPPDSKSSTAVSNTNENSSKTCDQLERSLSTTLSRYYPLAGRFFKGGFVVDCNDQGVEFSRAKVSGQIAGIVRGSPEMKLIDTLVPDPFGMARSDPWPVLAVQINMFDCGGIAMGIRILHTLGDVVSVLAFLKDWASGDRAGLKQELVEILSSKVIKPSIPTPLHLKEHKISFLDQLASPIHFGMVFFFLPPDSKSSTAVSSTNENSSKTCDQLERSLSATLSRYYPLAGRFFKGGFVVDCNDQGVEFSRAKVSGQIAGIVRGSPEMKLIDALVPDPFGMARSDPWPVLAVQINMFNCGGIAMGIRILHTLGDGVSVLAFLKDWASGDRAGLKQELVCCPSFELGSLFPARKLVELKPLPPANSPPNRLVTKCFLFDSATISALKSEAGASGSGKVIPLVDLSRLNFFSPAVETMSFPPPPLCSHCKTVGFYPLMRGVPIESDPGPKVKDLSHQQLRFSAPDLGDLIFA</sequence>
<dbReference type="Pfam" id="PF02458">
    <property type="entry name" value="Transferase"/>
    <property type="match status" value="2"/>
</dbReference>
<comment type="similarity">
    <text evidence="1">Belongs to the plant acyltransferase family.</text>
</comment>
<evidence type="ECO:0000313" key="4">
    <source>
        <dbReference type="EMBL" id="KAG5545738.1"/>
    </source>
</evidence>
<gene>
    <name evidence="4" type="ORF">RHGRI_018030</name>
</gene>
<keyword evidence="5" id="KW-1185">Reference proteome</keyword>
<dbReference type="EMBL" id="JACTNZ010000006">
    <property type="protein sequence ID" value="KAG5545738.1"/>
    <property type="molecule type" value="Genomic_DNA"/>
</dbReference>
<dbReference type="PANTHER" id="PTHR31623">
    <property type="entry name" value="F21J9.9"/>
    <property type="match status" value="1"/>
</dbReference>
<dbReference type="Proteomes" id="UP000823749">
    <property type="component" value="Chromosome 6"/>
</dbReference>
<evidence type="ECO:0000256" key="3">
    <source>
        <dbReference type="ARBA" id="ARBA00023315"/>
    </source>
</evidence>
<dbReference type="Gene3D" id="3.30.559.10">
    <property type="entry name" value="Chloramphenicol acetyltransferase-like domain"/>
    <property type="match status" value="2"/>
</dbReference>
<proteinExistence type="inferred from homology"/>
<organism evidence="4 5">
    <name type="scientific">Rhododendron griersonianum</name>
    <dbReference type="NCBI Taxonomy" id="479676"/>
    <lineage>
        <taxon>Eukaryota</taxon>
        <taxon>Viridiplantae</taxon>
        <taxon>Streptophyta</taxon>
        <taxon>Embryophyta</taxon>
        <taxon>Tracheophyta</taxon>
        <taxon>Spermatophyta</taxon>
        <taxon>Magnoliopsida</taxon>
        <taxon>eudicotyledons</taxon>
        <taxon>Gunneridae</taxon>
        <taxon>Pentapetalae</taxon>
        <taxon>asterids</taxon>
        <taxon>Ericales</taxon>
        <taxon>Ericaceae</taxon>
        <taxon>Ericoideae</taxon>
        <taxon>Rhodoreae</taxon>
        <taxon>Rhododendron</taxon>
    </lineage>
</organism>
<dbReference type="InterPro" id="IPR023213">
    <property type="entry name" value="CAT-like_dom_sf"/>
</dbReference>
<dbReference type="AlphaFoldDB" id="A0AAV6JZZ4"/>